<dbReference type="CDD" id="cd04301">
    <property type="entry name" value="NAT_SF"/>
    <property type="match status" value="1"/>
</dbReference>
<dbReference type="Pfam" id="PF13673">
    <property type="entry name" value="Acetyltransf_10"/>
    <property type="match status" value="1"/>
</dbReference>
<reference evidence="2 3" key="1">
    <citation type="submission" date="2020-07" db="EMBL/GenBank/DDBJ databases">
        <title>Genomic Encyclopedia of Type Strains, Phase IV (KMG-IV): sequencing the most valuable type-strain genomes for metagenomic binning, comparative biology and taxonomic classification.</title>
        <authorList>
            <person name="Goeker M."/>
        </authorList>
    </citation>
    <scope>NUCLEOTIDE SEQUENCE [LARGE SCALE GENOMIC DNA]</scope>
    <source>
        <strain evidence="2 3">DSM 25220</strain>
    </source>
</reference>
<evidence type="ECO:0000259" key="1">
    <source>
        <dbReference type="PROSITE" id="PS51186"/>
    </source>
</evidence>
<dbReference type="EMBL" id="JACDUU010000008">
    <property type="protein sequence ID" value="MBA2872724.1"/>
    <property type="molecule type" value="Genomic_DNA"/>
</dbReference>
<dbReference type="InterPro" id="IPR000182">
    <property type="entry name" value="GNAT_dom"/>
</dbReference>
<accession>A0A7W0BY49</accession>
<dbReference type="SUPFAM" id="SSF55729">
    <property type="entry name" value="Acyl-CoA N-acyltransferases (Nat)"/>
    <property type="match status" value="1"/>
</dbReference>
<dbReference type="Proteomes" id="UP000580891">
    <property type="component" value="Unassembled WGS sequence"/>
</dbReference>
<dbReference type="GO" id="GO:0016747">
    <property type="term" value="F:acyltransferase activity, transferring groups other than amino-acyl groups"/>
    <property type="evidence" value="ECO:0007669"/>
    <property type="project" value="InterPro"/>
</dbReference>
<dbReference type="PANTHER" id="PTHR47237:SF2">
    <property type="entry name" value="BLL4206 PROTEIN"/>
    <property type="match status" value="1"/>
</dbReference>
<evidence type="ECO:0000313" key="3">
    <source>
        <dbReference type="Proteomes" id="UP000580891"/>
    </source>
</evidence>
<dbReference type="Gene3D" id="3.40.630.30">
    <property type="match status" value="1"/>
</dbReference>
<keyword evidence="3" id="KW-1185">Reference proteome</keyword>
<dbReference type="InterPro" id="IPR016181">
    <property type="entry name" value="Acyl_CoA_acyltransferase"/>
</dbReference>
<name>A0A7W0BY49_9BACL</name>
<dbReference type="RefSeq" id="WP_181538480.1">
    <property type="nucleotide sequence ID" value="NZ_JACDUU010000008.1"/>
</dbReference>
<organism evidence="2 3">
    <name type="scientific">[Anoxybacillus] calidus</name>
    <dbReference type="NCBI Taxonomy" id="575178"/>
    <lineage>
        <taxon>Bacteria</taxon>
        <taxon>Bacillati</taxon>
        <taxon>Bacillota</taxon>
        <taxon>Bacilli</taxon>
        <taxon>Bacillales</taxon>
        <taxon>Anoxybacillaceae</taxon>
        <taxon>Paranoxybacillus</taxon>
    </lineage>
</organism>
<proteinExistence type="predicted"/>
<dbReference type="InterPro" id="IPR052729">
    <property type="entry name" value="Acyl/Acetyltrans_Enzymes"/>
</dbReference>
<evidence type="ECO:0000313" key="2">
    <source>
        <dbReference type="EMBL" id="MBA2872724.1"/>
    </source>
</evidence>
<keyword evidence="2" id="KW-0808">Transferase</keyword>
<comment type="caution">
    <text evidence="2">The sequence shown here is derived from an EMBL/GenBank/DDBJ whole genome shotgun (WGS) entry which is preliminary data.</text>
</comment>
<dbReference type="Gene3D" id="3.40.630.90">
    <property type="match status" value="1"/>
</dbReference>
<dbReference type="PANTHER" id="PTHR47237">
    <property type="entry name" value="SLL0310 PROTEIN"/>
    <property type="match status" value="1"/>
</dbReference>
<dbReference type="AlphaFoldDB" id="A0A7W0BY49"/>
<gene>
    <name evidence="2" type="ORF">HNQ85_003036</name>
</gene>
<protein>
    <submittedName>
        <fullName evidence="2">N-acetylglutamate synthase-like GNAT family acetyltransferase</fullName>
    </submittedName>
</protein>
<feature type="domain" description="N-acetyltransferase" evidence="1">
    <location>
        <begin position="5"/>
        <end position="138"/>
    </location>
</feature>
<dbReference type="InterPro" id="IPR041496">
    <property type="entry name" value="YitH/HolE_GNAT"/>
</dbReference>
<dbReference type="Pfam" id="PF18014">
    <property type="entry name" value="Acetyltransf_18"/>
    <property type="match status" value="1"/>
</dbReference>
<dbReference type="PROSITE" id="PS51186">
    <property type="entry name" value="GNAT"/>
    <property type="match status" value="1"/>
</dbReference>
<sequence length="284" mass="32038">MNKEIIIDRIHLHDLPALLKLAESVGWFFDPKRANMYVSSGTMYGHRTGNRFISSAALFQYGAVFSSLGIVIVHPEYQGQGLGKSLVQRCLHQAEQMNMPVSLVATSEGYPLYKSLGFRTFGSIHRLSLKNLARQRLDIGCSGLDELCAADLPDIIRLDKIVFGADRSRLYRQLFKQMDTGFIVKEQDKRIRGFVMTFQVGTVLHIGPLLAEHAEIALRLIQPFLFFSTQSVRIDVPDKQIYFIKQLQKLGFQETLISPLMLKNADTLPGKRDYMFAIADPALG</sequence>